<dbReference type="Pfam" id="PF00035">
    <property type="entry name" value="dsrm"/>
    <property type="match status" value="1"/>
</dbReference>
<dbReference type="PROSITE" id="PS50142">
    <property type="entry name" value="RNASE_3_2"/>
    <property type="match status" value="2"/>
</dbReference>
<comment type="cofactor">
    <cofactor evidence="2">
        <name>Mn(2+)</name>
        <dbReference type="ChEBI" id="CHEBI:29035"/>
    </cofactor>
</comment>
<dbReference type="InterPro" id="IPR011907">
    <property type="entry name" value="RNase_III"/>
</dbReference>
<keyword evidence="12" id="KW-0255">Endonuclease</keyword>
<feature type="region of interest" description="Disordered" evidence="23">
    <location>
        <begin position="1078"/>
        <end position="1166"/>
    </location>
</feature>
<evidence type="ECO:0000256" key="4">
    <source>
        <dbReference type="ARBA" id="ARBA00004123"/>
    </source>
</evidence>
<feature type="region of interest" description="Disordered" evidence="23">
    <location>
        <begin position="202"/>
        <end position="231"/>
    </location>
</feature>
<evidence type="ECO:0000256" key="22">
    <source>
        <dbReference type="SAM" id="Coils"/>
    </source>
</evidence>
<keyword evidence="13" id="KW-0378">Hydrolase</keyword>
<dbReference type="PANTHER" id="PTHR11207:SF0">
    <property type="entry name" value="RIBONUCLEASE 3"/>
    <property type="match status" value="1"/>
</dbReference>
<keyword evidence="11" id="KW-0677">Repeat</keyword>
<evidence type="ECO:0000256" key="14">
    <source>
        <dbReference type="ARBA" id="ARBA00022842"/>
    </source>
</evidence>
<dbReference type="InterPro" id="IPR014720">
    <property type="entry name" value="dsRBD_dom"/>
</dbReference>
<comment type="subcellular location">
    <subcellularLocation>
        <location evidence="4">Nucleus</location>
    </subcellularLocation>
</comment>
<dbReference type="Pfam" id="PF00636">
    <property type="entry name" value="Ribonuclease_3"/>
    <property type="match status" value="1"/>
</dbReference>
<comment type="similarity">
    <text evidence="5">Belongs to the ribonuclease III family.</text>
</comment>
<keyword evidence="9" id="KW-0540">Nuclease</keyword>
<dbReference type="CDD" id="cd19877">
    <property type="entry name" value="DSRM_RNAse_III_meta_like"/>
    <property type="match status" value="1"/>
</dbReference>
<gene>
    <name evidence="26" type="ORF">DPMN_149721</name>
</gene>
<dbReference type="SUPFAM" id="SSF54768">
    <property type="entry name" value="dsRNA-binding domain-like"/>
    <property type="match status" value="1"/>
</dbReference>
<evidence type="ECO:0000256" key="18">
    <source>
        <dbReference type="ARBA" id="ARBA00032486"/>
    </source>
</evidence>
<dbReference type="HAMAP" id="MF_00104">
    <property type="entry name" value="RNase_III"/>
    <property type="match status" value="1"/>
</dbReference>
<evidence type="ECO:0000256" key="8">
    <source>
        <dbReference type="ARBA" id="ARBA00022517"/>
    </source>
</evidence>
<dbReference type="FunFam" id="3.30.160.20:FF:000012">
    <property type="entry name" value="Drosha ribonuclease III"/>
    <property type="match status" value="1"/>
</dbReference>
<keyword evidence="27" id="KW-1185">Reference proteome</keyword>
<evidence type="ECO:0000256" key="23">
    <source>
        <dbReference type="SAM" id="MobiDB-lite"/>
    </source>
</evidence>
<dbReference type="GO" id="GO:0046872">
    <property type="term" value="F:metal ion binding"/>
    <property type="evidence" value="ECO:0007669"/>
    <property type="project" value="UniProtKB-KW"/>
</dbReference>
<feature type="domain" description="DRBM" evidence="24">
    <location>
        <begin position="992"/>
        <end position="1067"/>
    </location>
</feature>
<keyword evidence="10" id="KW-0479">Metal-binding</keyword>
<dbReference type="GO" id="GO:0031053">
    <property type="term" value="P:primary miRNA processing"/>
    <property type="evidence" value="ECO:0007669"/>
    <property type="project" value="TreeGrafter"/>
</dbReference>
<evidence type="ECO:0000259" key="24">
    <source>
        <dbReference type="PROSITE" id="PS50137"/>
    </source>
</evidence>
<comment type="catalytic activity">
    <reaction evidence="1">
        <text>Endonucleolytic cleavage to 5'-phosphomonoester.</text>
        <dbReference type="EC" id="3.1.26.3"/>
    </reaction>
</comment>
<dbReference type="Pfam" id="PF14622">
    <property type="entry name" value="Ribonucleas_3_3"/>
    <property type="match status" value="1"/>
</dbReference>
<dbReference type="PROSITE" id="PS00517">
    <property type="entry name" value="RNASE_3_1"/>
    <property type="match status" value="1"/>
</dbReference>
<keyword evidence="22" id="KW-0175">Coiled coil</keyword>
<evidence type="ECO:0000256" key="20">
    <source>
        <dbReference type="ARBA" id="ARBA00083702"/>
    </source>
</evidence>
<dbReference type="GO" id="GO:0070877">
    <property type="term" value="C:microprocessor complex"/>
    <property type="evidence" value="ECO:0007669"/>
    <property type="project" value="TreeGrafter"/>
</dbReference>
<name>A0A9D4FEB3_DREPO</name>
<evidence type="ECO:0000256" key="16">
    <source>
        <dbReference type="ARBA" id="ARBA00023211"/>
    </source>
</evidence>
<dbReference type="InterPro" id="IPR036389">
    <property type="entry name" value="RNase_III_sf"/>
</dbReference>
<reference evidence="26" key="1">
    <citation type="journal article" date="2019" name="bioRxiv">
        <title>The Genome of the Zebra Mussel, Dreissena polymorpha: A Resource for Invasive Species Research.</title>
        <authorList>
            <person name="McCartney M.A."/>
            <person name="Auch B."/>
            <person name="Kono T."/>
            <person name="Mallez S."/>
            <person name="Zhang Y."/>
            <person name="Obille A."/>
            <person name="Becker A."/>
            <person name="Abrahante J.E."/>
            <person name="Garbe J."/>
            <person name="Badalamenti J.P."/>
            <person name="Herman A."/>
            <person name="Mangelson H."/>
            <person name="Liachko I."/>
            <person name="Sullivan S."/>
            <person name="Sone E.D."/>
            <person name="Koren S."/>
            <person name="Silverstein K.A.T."/>
            <person name="Beckman K.B."/>
            <person name="Gohl D.M."/>
        </authorList>
    </citation>
    <scope>NUCLEOTIDE SEQUENCE</scope>
    <source>
        <strain evidence="26">Duluth1</strain>
        <tissue evidence="26">Whole animal</tissue>
    </source>
</reference>
<evidence type="ECO:0000256" key="19">
    <source>
        <dbReference type="ARBA" id="ARBA00078955"/>
    </source>
</evidence>
<evidence type="ECO:0000256" key="1">
    <source>
        <dbReference type="ARBA" id="ARBA00000109"/>
    </source>
</evidence>
<keyword evidence="16" id="KW-0464">Manganese</keyword>
<evidence type="ECO:0000313" key="26">
    <source>
        <dbReference type="EMBL" id="KAH3796154.1"/>
    </source>
</evidence>
<dbReference type="Pfam" id="PF26050">
    <property type="entry name" value="Helical_CED_Drosha"/>
    <property type="match status" value="1"/>
</dbReference>
<sequence>WGSAPMGTRGRGSFRGQGRGRGRGQGELRSPMPVHAPDADDASRSSRIGSNFYRWNDGAVQNKTSDVRVGRERTPEKIDAFAPQKPKWKPKEEDVRLQQCVRAGSAVSEESSEGTGVTAWVRCSAADLYFIRDRQTCNMMTTQRMRDLETTFNDDLVQRARKVKATQEPYKMERQTRPSWKNVNKCAKGLCGHAVCQNNNANNSEGSDSDISSSSSSDSDDAEEGPNKELQFKINHPYRMHKEIWYNEPKELNDGPLCRCSLKARRFGIRHDIYPGEEPIPRCDVNSNNLDRLHHYKITISPTTNFVSNHPTVIMFDGHEYKFEGFSIFAHEKLPPIPELQIIRFNIVYTLHLVEEPVPENFSVRSLDLLSEYIFDEILELVDIDWKGQGATDEHCRRFHVMPRFSRPFPENGKELLSMNDLLLYLLKVSKPLVNKTDLPFLLSLDNTEWNKFVDSFRHVIVTWPGMRPSSLRIDQLDRTDCKKDTSGKTFPDIVHHGLRPAQLSYAGDPQYKKTFRAYMKFRHILHTRAKVTEKDKEKLEEFETELEKIRSKYSLKREVTVDIDSEGFILTGIRADICQHALLLPVLFNHIRFHNCLKVLQANIGYQFKDISLLQLAMTHSSYKINYGNNIDHGRNALSNCGARQIEFGDSTVHFQHTRKRGLNMLMRIMSRFGKKEEVKSDIPHNERLEYLGDAVVEFISSTHLYRMLQDASEGPLTIYRGCLVQNAHLAILADRLRLQDFMLYAHGTDLCHTSTLNHAMANCFEALMGALYLDGGIELPDRVFSDTLWKGEPELHEIWTNTPPHPLVAEEPDGDRHWIKQSPVLQSLVQFEEEMGYEFRHIRLLARALTMKSIGFNNLTLGNNQRMEYLGDTIMQLIVTDYLYRHFPDHHEGHLSLLRSSIVSNRTQSIVSDELGLSSYLVKQQNVKRTGVKPKDQPNYTLKMKERADLLEALLGAMFVDGGIAPCRVLCEVCFFPRLEKFILNQDWNDPKSHLQQCCLTLRNVEDETPDIPIYKVINQSGPSNLRRYKVAVYFREKRLAIGEGGSIQQAEMDAANKALESPDLADKNNMKIRYGRKGMKQPPGRQPWNSSWKQNQHTGQPFRNKGGQVQRQNRPRPGQPIKNKGGQVPHLGGQQPVPPLAGPSNQDDQISQPEGQQIVPPQA</sequence>
<evidence type="ECO:0000256" key="12">
    <source>
        <dbReference type="ARBA" id="ARBA00022759"/>
    </source>
</evidence>
<feature type="compositionally biased region" description="Polar residues" evidence="23">
    <location>
        <begin position="1090"/>
        <end position="1115"/>
    </location>
</feature>
<evidence type="ECO:0000256" key="17">
    <source>
        <dbReference type="ARBA" id="ARBA00023242"/>
    </source>
</evidence>
<feature type="region of interest" description="Disordered" evidence="23">
    <location>
        <begin position="1"/>
        <end position="55"/>
    </location>
</feature>
<dbReference type="EMBL" id="JAIWYP010000007">
    <property type="protein sequence ID" value="KAH3796154.1"/>
    <property type="molecule type" value="Genomic_DNA"/>
</dbReference>
<keyword evidence="8" id="KW-0690">Ribosome biogenesis</keyword>
<feature type="domain" description="RNase III" evidence="25">
    <location>
        <begin position="598"/>
        <end position="778"/>
    </location>
</feature>
<dbReference type="Gene3D" id="1.10.1520.10">
    <property type="entry name" value="Ribonuclease III domain"/>
    <property type="match status" value="2"/>
</dbReference>
<evidence type="ECO:0000256" key="2">
    <source>
        <dbReference type="ARBA" id="ARBA00001936"/>
    </source>
</evidence>
<feature type="domain" description="RNase III" evidence="25">
    <location>
        <begin position="830"/>
        <end position="965"/>
    </location>
</feature>
<dbReference type="SUPFAM" id="SSF69065">
    <property type="entry name" value="RNase III domain-like"/>
    <property type="match status" value="2"/>
</dbReference>
<dbReference type="SMART" id="SM00358">
    <property type="entry name" value="DSRM"/>
    <property type="match status" value="1"/>
</dbReference>
<comment type="cofactor">
    <cofactor evidence="3">
        <name>Mg(2+)</name>
        <dbReference type="ChEBI" id="CHEBI:18420"/>
    </cofactor>
</comment>
<evidence type="ECO:0000313" key="27">
    <source>
        <dbReference type="Proteomes" id="UP000828390"/>
    </source>
</evidence>
<evidence type="ECO:0000256" key="10">
    <source>
        <dbReference type="ARBA" id="ARBA00022723"/>
    </source>
</evidence>
<comment type="caution">
    <text evidence="26">The sequence shown here is derived from an EMBL/GenBank/DDBJ whole genome shotgun (WGS) entry which is preliminary data.</text>
</comment>
<dbReference type="GO" id="GO:0031054">
    <property type="term" value="P:pre-miRNA processing"/>
    <property type="evidence" value="ECO:0007669"/>
    <property type="project" value="InterPro"/>
</dbReference>
<dbReference type="Proteomes" id="UP000828390">
    <property type="component" value="Unassembled WGS sequence"/>
</dbReference>
<dbReference type="AlphaFoldDB" id="A0A9D4FEB3"/>
<dbReference type="GO" id="GO:0004525">
    <property type="term" value="F:ribonuclease III activity"/>
    <property type="evidence" value="ECO:0007669"/>
    <property type="project" value="UniProtKB-EC"/>
</dbReference>
<dbReference type="EC" id="3.1.26.3" evidence="6"/>
<dbReference type="PROSITE" id="PS50137">
    <property type="entry name" value="DS_RBD"/>
    <property type="match status" value="1"/>
</dbReference>
<evidence type="ECO:0000256" key="13">
    <source>
        <dbReference type="ARBA" id="ARBA00022801"/>
    </source>
</evidence>
<evidence type="ECO:0000256" key="6">
    <source>
        <dbReference type="ARBA" id="ARBA00012177"/>
    </source>
</evidence>
<feature type="coiled-coil region" evidence="22">
    <location>
        <begin position="533"/>
        <end position="560"/>
    </location>
</feature>
<keyword evidence="14" id="KW-0460">Magnesium</keyword>
<proteinExistence type="inferred from homology"/>
<reference evidence="26" key="2">
    <citation type="submission" date="2020-11" db="EMBL/GenBank/DDBJ databases">
        <authorList>
            <person name="McCartney M.A."/>
            <person name="Auch B."/>
            <person name="Kono T."/>
            <person name="Mallez S."/>
            <person name="Becker A."/>
            <person name="Gohl D.M."/>
            <person name="Silverstein K.A.T."/>
            <person name="Koren S."/>
            <person name="Bechman K.B."/>
            <person name="Herman A."/>
            <person name="Abrahante J.E."/>
            <person name="Garbe J."/>
        </authorList>
    </citation>
    <scope>NUCLEOTIDE SEQUENCE</scope>
    <source>
        <strain evidence="26">Duluth1</strain>
        <tissue evidence="26">Whole animal</tissue>
    </source>
</reference>
<dbReference type="GO" id="GO:0003723">
    <property type="term" value="F:RNA binding"/>
    <property type="evidence" value="ECO:0007669"/>
    <property type="project" value="UniProtKB-UniRule"/>
</dbReference>
<keyword evidence="15 21" id="KW-0694">RNA-binding</keyword>
<evidence type="ECO:0000256" key="5">
    <source>
        <dbReference type="ARBA" id="ARBA00010183"/>
    </source>
</evidence>
<protein>
    <recommendedName>
        <fullName evidence="7">Ribonuclease 3</fullName>
        <ecNumber evidence="6">3.1.26.3</ecNumber>
    </recommendedName>
    <alternativeName>
        <fullName evidence="18">Ribonuclease III</fullName>
    </alternativeName>
    <alternativeName>
        <fullName evidence="19 20">protein Drosha</fullName>
    </alternativeName>
</protein>
<dbReference type="InterPro" id="IPR058938">
    <property type="entry name" value="Helical_CED_Drosha"/>
</dbReference>
<dbReference type="Gene3D" id="3.30.160.20">
    <property type="match status" value="1"/>
</dbReference>
<dbReference type="GO" id="GO:0006364">
    <property type="term" value="P:rRNA processing"/>
    <property type="evidence" value="ECO:0007669"/>
    <property type="project" value="InterPro"/>
</dbReference>
<dbReference type="SMR" id="A0A9D4FEB3"/>
<feature type="compositionally biased region" description="Gly residues" evidence="23">
    <location>
        <begin position="9"/>
        <end position="25"/>
    </location>
</feature>
<evidence type="ECO:0000256" key="9">
    <source>
        <dbReference type="ARBA" id="ARBA00022722"/>
    </source>
</evidence>
<feature type="compositionally biased region" description="Polar residues" evidence="23">
    <location>
        <begin position="1146"/>
        <end position="1158"/>
    </location>
</feature>
<evidence type="ECO:0000256" key="7">
    <source>
        <dbReference type="ARBA" id="ARBA00017706"/>
    </source>
</evidence>
<evidence type="ECO:0000256" key="21">
    <source>
        <dbReference type="PROSITE-ProRule" id="PRU00266"/>
    </source>
</evidence>
<dbReference type="FunFam" id="1.10.1520.10:FF:000002">
    <property type="entry name" value="Drosha ribonuclease III"/>
    <property type="match status" value="1"/>
</dbReference>
<dbReference type="InterPro" id="IPR044442">
    <property type="entry name" value="RNAse_III_DSRM__animal"/>
</dbReference>
<dbReference type="InterPro" id="IPR000999">
    <property type="entry name" value="RNase_III_dom"/>
</dbReference>
<organism evidence="26 27">
    <name type="scientific">Dreissena polymorpha</name>
    <name type="common">Zebra mussel</name>
    <name type="synonym">Mytilus polymorpha</name>
    <dbReference type="NCBI Taxonomy" id="45954"/>
    <lineage>
        <taxon>Eukaryota</taxon>
        <taxon>Metazoa</taxon>
        <taxon>Spiralia</taxon>
        <taxon>Lophotrochozoa</taxon>
        <taxon>Mollusca</taxon>
        <taxon>Bivalvia</taxon>
        <taxon>Autobranchia</taxon>
        <taxon>Heteroconchia</taxon>
        <taxon>Euheterodonta</taxon>
        <taxon>Imparidentia</taxon>
        <taxon>Neoheterodontei</taxon>
        <taxon>Myida</taxon>
        <taxon>Dreissenoidea</taxon>
        <taxon>Dreissenidae</taxon>
        <taxon>Dreissena</taxon>
    </lineage>
</organism>
<dbReference type="PANTHER" id="PTHR11207">
    <property type="entry name" value="RIBONUCLEASE III"/>
    <property type="match status" value="1"/>
</dbReference>
<accession>A0A9D4FEB3</accession>
<dbReference type="CDD" id="cd00593">
    <property type="entry name" value="RIBOc"/>
    <property type="match status" value="2"/>
</dbReference>
<keyword evidence="17" id="KW-0539">Nucleus</keyword>
<evidence type="ECO:0000259" key="25">
    <source>
        <dbReference type="PROSITE" id="PS50142"/>
    </source>
</evidence>
<dbReference type="SMART" id="SM00535">
    <property type="entry name" value="RIBOc"/>
    <property type="match status" value="2"/>
</dbReference>
<evidence type="ECO:0000256" key="11">
    <source>
        <dbReference type="ARBA" id="ARBA00022737"/>
    </source>
</evidence>
<evidence type="ECO:0000256" key="15">
    <source>
        <dbReference type="ARBA" id="ARBA00022884"/>
    </source>
</evidence>
<evidence type="ECO:0000256" key="3">
    <source>
        <dbReference type="ARBA" id="ARBA00001946"/>
    </source>
</evidence>
<feature type="non-terminal residue" evidence="26">
    <location>
        <position position="1"/>
    </location>
</feature>